<reference evidence="4 5" key="1">
    <citation type="journal article" date="2013" name="Front. Plant Sci.">
        <title>The Reference Genome of the Halophytic Plant Eutrema salsugineum.</title>
        <authorList>
            <person name="Yang R."/>
            <person name="Jarvis D.E."/>
            <person name="Chen H."/>
            <person name="Beilstein M.A."/>
            <person name="Grimwood J."/>
            <person name="Jenkins J."/>
            <person name="Shu S."/>
            <person name="Prochnik S."/>
            <person name="Xin M."/>
            <person name="Ma C."/>
            <person name="Schmutz J."/>
            <person name="Wing R.A."/>
            <person name="Mitchell-Olds T."/>
            <person name="Schumaker K.S."/>
            <person name="Wang X."/>
        </authorList>
    </citation>
    <scope>NUCLEOTIDE SEQUENCE [LARGE SCALE GENOMIC DNA]</scope>
</reference>
<dbReference type="eggNOG" id="KOG1072">
    <property type="taxonomic scope" value="Eukaryota"/>
</dbReference>
<dbReference type="PANTHER" id="PTHR24414:SF65">
    <property type="entry name" value="F-BOX DOMAIN-CONTAINING PROTEIN"/>
    <property type="match status" value="1"/>
</dbReference>
<sequence length="405" mass="45750">MVEISETSDDSNGGDDQDPNKNKPQEELQKNPRKSVEKITSFHIPDDITEECLAYVGRFHYPDLSLVSKTFSRIIKSPILYDLRSRLGSTEPVLYACVGITRFTNPNWYILYRKPYRNLRNTVSLQLREIRSPPMPWGSAVVTIGHEMYVIGGCVGEKRTKNVILIDCRFHKCRFLPSMQVARCRAAAGVFDGKIIVIGGCEIGATEWLETFDVKDKVWKSYKWSPDSPQQPNVSSEEFVTYAMMEERLYVLSKTTGYAYDNRGEGGSWPKLEVGDVMMSFWWQESSCVIDGLLFSTNPQRVFSDSAIIIYDPKEKSWEPLTGLQGFPSNILLHESKMANFGGKLVILGTDESRYSKYDGKKEIWCVEIALETRQGGEISGKIESVAVVLTVPPASIELCRTVTV</sequence>
<dbReference type="Pfam" id="PF25210">
    <property type="entry name" value="Kelch_FKB95"/>
    <property type="match status" value="1"/>
</dbReference>
<dbReference type="Pfam" id="PF00646">
    <property type="entry name" value="F-box"/>
    <property type="match status" value="1"/>
</dbReference>
<evidence type="ECO:0008006" key="6">
    <source>
        <dbReference type="Google" id="ProtNLM"/>
    </source>
</evidence>
<dbReference type="OrthoDB" id="45365at2759"/>
<keyword evidence="5" id="KW-1185">Reference proteome</keyword>
<dbReference type="SUPFAM" id="SSF117281">
    <property type="entry name" value="Kelch motif"/>
    <property type="match status" value="1"/>
</dbReference>
<feature type="domain" description="F-box" evidence="2">
    <location>
        <begin position="43"/>
        <end position="81"/>
    </location>
</feature>
<evidence type="ECO:0000313" key="5">
    <source>
        <dbReference type="Proteomes" id="UP000030689"/>
    </source>
</evidence>
<dbReference type="InterPro" id="IPR015915">
    <property type="entry name" value="Kelch-typ_b-propeller"/>
</dbReference>
<evidence type="ECO:0000256" key="1">
    <source>
        <dbReference type="SAM" id="MobiDB-lite"/>
    </source>
</evidence>
<accession>V4NXN3</accession>
<dbReference type="EMBL" id="KI517385">
    <property type="protein sequence ID" value="ESQ51671.1"/>
    <property type="molecule type" value="Genomic_DNA"/>
</dbReference>
<dbReference type="KEGG" id="eus:EUTSA_v10017939mg"/>
<evidence type="ECO:0000313" key="4">
    <source>
        <dbReference type="EMBL" id="ESQ51671.1"/>
    </source>
</evidence>
<protein>
    <recommendedName>
        <fullName evidence="6">F-box domain-containing protein</fullName>
    </recommendedName>
</protein>
<dbReference type="CDD" id="cd22152">
    <property type="entry name" value="F-box_AtAFR-like"/>
    <property type="match status" value="1"/>
</dbReference>
<dbReference type="PANTHER" id="PTHR24414">
    <property type="entry name" value="F-BOX/KELCH-REPEAT PROTEIN SKIP4"/>
    <property type="match status" value="1"/>
</dbReference>
<organism evidence="4 5">
    <name type="scientific">Eutrema salsugineum</name>
    <name type="common">Saltwater cress</name>
    <name type="synonym">Sisymbrium salsugineum</name>
    <dbReference type="NCBI Taxonomy" id="72664"/>
    <lineage>
        <taxon>Eukaryota</taxon>
        <taxon>Viridiplantae</taxon>
        <taxon>Streptophyta</taxon>
        <taxon>Embryophyta</taxon>
        <taxon>Tracheophyta</taxon>
        <taxon>Spermatophyta</taxon>
        <taxon>Magnoliopsida</taxon>
        <taxon>eudicotyledons</taxon>
        <taxon>Gunneridae</taxon>
        <taxon>Pentapetalae</taxon>
        <taxon>rosids</taxon>
        <taxon>malvids</taxon>
        <taxon>Brassicales</taxon>
        <taxon>Brassicaceae</taxon>
        <taxon>Eutremeae</taxon>
        <taxon>Eutrema</taxon>
    </lineage>
</organism>
<evidence type="ECO:0000259" key="3">
    <source>
        <dbReference type="Pfam" id="PF25210"/>
    </source>
</evidence>
<dbReference type="AlphaFoldDB" id="V4NXN3"/>
<dbReference type="InterPro" id="IPR050354">
    <property type="entry name" value="F-box/kelch-repeat_ARATH"/>
</dbReference>
<dbReference type="Proteomes" id="UP000030689">
    <property type="component" value="Unassembled WGS sequence"/>
</dbReference>
<name>V4NXN3_EUTSA</name>
<dbReference type="Gramene" id="ESQ51671">
    <property type="protein sequence ID" value="ESQ51671"/>
    <property type="gene ID" value="EUTSA_v10017939mg"/>
</dbReference>
<evidence type="ECO:0000259" key="2">
    <source>
        <dbReference type="Pfam" id="PF00646"/>
    </source>
</evidence>
<dbReference type="InterPro" id="IPR006652">
    <property type="entry name" value="Kelch_1"/>
</dbReference>
<feature type="compositionally biased region" description="Basic and acidic residues" evidence="1">
    <location>
        <begin position="18"/>
        <end position="36"/>
    </location>
</feature>
<gene>
    <name evidence="4" type="ORF">EUTSA_v10017939mg</name>
</gene>
<feature type="region of interest" description="Disordered" evidence="1">
    <location>
        <begin position="1"/>
        <end position="36"/>
    </location>
</feature>
<proteinExistence type="predicted"/>
<feature type="compositionally biased region" description="Acidic residues" evidence="1">
    <location>
        <begin position="1"/>
        <end position="17"/>
    </location>
</feature>
<dbReference type="InterPro" id="IPR057499">
    <property type="entry name" value="Kelch_FKB95"/>
</dbReference>
<dbReference type="SMART" id="SM00612">
    <property type="entry name" value="Kelch"/>
    <property type="match status" value="1"/>
</dbReference>
<dbReference type="InterPro" id="IPR001810">
    <property type="entry name" value="F-box_dom"/>
</dbReference>
<dbReference type="OMA" id="IEIAWER"/>
<feature type="domain" description="FKB95-like N-terminal Kelch" evidence="3">
    <location>
        <begin position="108"/>
        <end position="390"/>
    </location>
</feature>
<dbReference type="Gene3D" id="2.120.10.80">
    <property type="entry name" value="Kelch-type beta propeller"/>
    <property type="match status" value="1"/>
</dbReference>